<keyword evidence="2" id="KW-0997">Cell inner membrane</keyword>
<reference evidence="11 12" key="1">
    <citation type="submission" date="2018-08" db="EMBL/GenBank/DDBJ databases">
        <title>Draft genome sequence of Pseudoalteromonas donghaensis HJ51.</title>
        <authorList>
            <person name="Oh J."/>
            <person name="Roh D."/>
        </authorList>
    </citation>
    <scope>NUCLEOTIDE SEQUENCE [LARGE SCALE GENOMIC DNA]</scope>
    <source>
        <strain evidence="11 12">HJ51</strain>
    </source>
</reference>
<dbReference type="Proteomes" id="UP000264605">
    <property type="component" value="Chromosome"/>
</dbReference>
<dbReference type="PANTHER" id="PTHR32089:SF120">
    <property type="entry name" value="METHYL-ACCEPTING CHEMOTAXIS PROTEIN TLPQ"/>
    <property type="match status" value="1"/>
</dbReference>
<dbReference type="Pfam" id="PF00015">
    <property type="entry name" value="MCPsignal"/>
    <property type="match status" value="1"/>
</dbReference>
<dbReference type="GeneID" id="99504916"/>
<proteinExistence type="inferred from homology"/>
<feature type="domain" description="T-SNARE coiled-coil homology" evidence="9">
    <location>
        <begin position="565"/>
        <end position="627"/>
    </location>
</feature>
<comment type="similarity">
    <text evidence="4">Belongs to the methyl-accepting chemotaxis (MCP) protein family.</text>
</comment>
<dbReference type="Pfam" id="PF12729">
    <property type="entry name" value="4HB_MCP_1"/>
    <property type="match status" value="1"/>
</dbReference>
<dbReference type="GO" id="GO:0005886">
    <property type="term" value="C:plasma membrane"/>
    <property type="evidence" value="ECO:0007669"/>
    <property type="project" value="UniProtKB-SubCell"/>
</dbReference>
<dbReference type="Gene3D" id="1.10.287.950">
    <property type="entry name" value="Methyl-accepting chemotaxis protein"/>
    <property type="match status" value="1"/>
</dbReference>
<dbReference type="SMART" id="SM01358">
    <property type="entry name" value="HBM"/>
    <property type="match status" value="1"/>
</dbReference>
<evidence type="ECO:0000256" key="6">
    <source>
        <dbReference type="SAM" id="Coils"/>
    </source>
</evidence>
<dbReference type="InterPro" id="IPR004089">
    <property type="entry name" value="MCPsignal_dom"/>
</dbReference>
<evidence type="ECO:0000313" key="11">
    <source>
        <dbReference type="EMBL" id="AXV64786.1"/>
    </source>
</evidence>
<dbReference type="GO" id="GO:0006935">
    <property type="term" value="P:chemotaxis"/>
    <property type="evidence" value="ECO:0007669"/>
    <property type="project" value="UniProtKB-ARBA"/>
</dbReference>
<dbReference type="InterPro" id="IPR032255">
    <property type="entry name" value="HBM"/>
</dbReference>
<protein>
    <submittedName>
        <fullName evidence="11">Methyl-accepting chemotaxis protein</fullName>
    </submittedName>
</protein>
<name>A0AAD0RYL7_9GAMM</name>
<sequence>MFTKFRLNTQLYLAFGAMIVLLGIVSIVALLALNSGYDNFVDYRVNARDSNITGRVQSNVLTLRLNALKYLKDQKPQAISDFNERHNLLSELITQSKKQFTDAEKVKAMTAIEKGASNYKNGFEDIVKLVEKRNDVVENKLDGNGQFMREALTEIMLLSKNKENSAALFLSAQLQESLLLGRLYAAKFLVSNSLADFDRTTKEFKGVQAKIQQLSAGLFDAKEQALLSDFKTRTNDYITGLEQVKSLITERNNIISGTLDKVGPQIAEEIERIKLASQNRQDEIGPMIQASSENAITTILVFAIIIITVGIFLSIFISRLIKAPIGGEPSEIATIVQSIAEGDLTYRFSQHGNETGIYLAMREMVSKLNEMLTQISESTTQVSRTSQDLTTITASSKTGAEHQSDQLTQTATAMHEMSATINEITQSAQMAADAATKADNEVLTGTQVVSQTHHAMGELVETMMNVSKTIENLEAETESVGSILDVIRGIADQTNLLALNAAIEAARAGEQGRGFAVVADEVRSLASRTQQSTEEIQVMISNLQNEAKRSVDSMKMNMQNVEQTAEKTEQTGEVLEQISQSVGTIKDMNVQIASASEEQNVVSMQISESVQHVNEKAHETMDGAERAAAIADGLAQTALELDQIVKQFKVS</sequence>
<feature type="coiled-coil region" evidence="6">
    <location>
        <begin position="544"/>
        <end position="578"/>
    </location>
</feature>
<dbReference type="GO" id="GO:0007165">
    <property type="term" value="P:signal transduction"/>
    <property type="evidence" value="ECO:0007669"/>
    <property type="project" value="UniProtKB-KW"/>
</dbReference>
<keyword evidence="2" id="KW-1003">Cell membrane</keyword>
<dbReference type="EMBL" id="CP032090">
    <property type="protein sequence ID" value="AXV64786.1"/>
    <property type="molecule type" value="Genomic_DNA"/>
</dbReference>
<dbReference type="PANTHER" id="PTHR32089">
    <property type="entry name" value="METHYL-ACCEPTING CHEMOTAXIS PROTEIN MCPB"/>
    <property type="match status" value="1"/>
</dbReference>
<feature type="transmembrane region" description="Helical" evidence="7">
    <location>
        <begin position="12"/>
        <end position="33"/>
    </location>
</feature>
<evidence type="ECO:0000259" key="8">
    <source>
        <dbReference type="PROSITE" id="PS50111"/>
    </source>
</evidence>
<evidence type="ECO:0000313" key="12">
    <source>
        <dbReference type="Proteomes" id="UP000264605"/>
    </source>
</evidence>
<dbReference type="FunFam" id="1.10.287.950:FF:000001">
    <property type="entry name" value="Methyl-accepting chemotaxis sensory transducer"/>
    <property type="match status" value="1"/>
</dbReference>
<dbReference type="KEGG" id="pdj:D0907_05550"/>
<feature type="transmembrane region" description="Helical" evidence="7">
    <location>
        <begin position="295"/>
        <end position="317"/>
    </location>
</feature>
<dbReference type="RefSeq" id="WP_118844127.1">
    <property type="nucleotide sequence ID" value="NZ_CP032090.1"/>
</dbReference>
<accession>A0AAD0RYL7</accession>
<dbReference type="SUPFAM" id="SSF58104">
    <property type="entry name" value="Methyl-accepting chemotaxis protein (MCP) signaling domain"/>
    <property type="match status" value="1"/>
</dbReference>
<evidence type="ECO:0000259" key="10">
    <source>
        <dbReference type="PROSITE" id="PS51753"/>
    </source>
</evidence>
<dbReference type="InterPro" id="IPR000727">
    <property type="entry name" value="T_SNARE_dom"/>
</dbReference>
<dbReference type="PROSITE" id="PS50111">
    <property type="entry name" value="CHEMOTAXIS_TRANSDUC_2"/>
    <property type="match status" value="1"/>
</dbReference>
<keyword evidence="7" id="KW-1133">Transmembrane helix</keyword>
<evidence type="ECO:0000256" key="2">
    <source>
        <dbReference type="ARBA" id="ARBA00022519"/>
    </source>
</evidence>
<feature type="domain" description="Methyl-accepting transducer" evidence="8">
    <location>
        <begin position="378"/>
        <end position="614"/>
    </location>
</feature>
<dbReference type="InterPro" id="IPR024478">
    <property type="entry name" value="HlyB_4HB_MCP"/>
</dbReference>
<evidence type="ECO:0000256" key="3">
    <source>
        <dbReference type="ARBA" id="ARBA00023224"/>
    </source>
</evidence>
<dbReference type="SMART" id="SM00283">
    <property type="entry name" value="MA"/>
    <property type="match status" value="1"/>
</dbReference>
<evidence type="ECO:0000256" key="7">
    <source>
        <dbReference type="SAM" id="Phobius"/>
    </source>
</evidence>
<evidence type="ECO:0000256" key="5">
    <source>
        <dbReference type="PROSITE-ProRule" id="PRU00284"/>
    </source>
</evidence>
<evidence type="ECO:0000259" key="9">
    <source>
        <dbReference type="PROSITE" id="PS50192"/>
    </source>
</evidence>
<dbReference type="PROSITE" id="PS50192">
    <property type="entry name" value="T_SNARE"/>
    <property type="match status" value="1"/>
</dbReference>
<gene>
    <name evidence="11" type="ORF">D0907_05550</name>
</gene>
<evidence type="ECO:0000256" key="1">
    <source>
        <dbReference type="ARBA" id="ARBA00004429"/>
    </source>
</evidence>
<keyword evidence="6" id="KW-0175">Coiled coil</keyword>
<evidence type="ECO:0000256" key="4">
    <source>
        <dbReference type="ARBA" id="ARBA00029447"/>
    </source>
</evidence>
<comment type="subcellular location">
    <subcellularLocation>
        <location evidence="1">Cell inner membrane</location>
        <topology evidence="1">Multi-pass membrane protein</topology>
    </subcellularLocation>
</comment>
<dbReference type="PROSITE" id="PS51753">
    <property type="entry name" value="HBM"/>
    <property type="match status" value="1"/>
</dbReference>
<dbReference type="CDD" id="cd11386">
    <property type="entry name" value="MCP_signal"/>
    <property type="match status" value="1"/>
</dbReference>
<organism evidence="11 12">
    <name type="scientific">Pseudoalteromonas lipolytica</name>
    <dbReference type="NCBI Taxonomy" id="570156"/>
    <lineage>
        <taxon>Bacteria</taxon>
        <taxon>Pseudomonadati</taxon>
        <taxon>Pseudomonadota</taxon>
        <taxon>Gammaproteobacteria</taxon>
        <taxon>Alteromonadales</taxon>
        <taxon>Pseudoalteromonadaceae</taxon>
        <taxon>Pseudoalteromonas</taxon>
    </lineage>
</organism>
<keyword evidence="3 5" id="KW-0807">Transducer</keyword>
<keyword evidence="7" id="KW-0812">Transmembrane</keyword>
<keyword evidence="7" id="KW-0472">Membrane</keyword>
<dbReference type="AlphaFoldDB" id="A0AAD0RYL7"/>
<feature type="domain" description="HBM" evidence="10">
    <location>
        <begin position="45"/>
        <end position="285"/>
    </location>
</feature>